<dbReference type="InterPro" id="IPR010819">
    <property type="entry name" value="AGE/CE"/>
</dbReference>
<evidence type="ECO:0000256" key="1">
    <source>
        <dbReference type="ARBA" id="ARBA00008558"/>
    </source>
</evidence>
<dbReference type="PANTHER" id="PTHR15108">
    <property type="entry name" value="N-ACYLGLUCOSAMINE-2-EPIMERASE"/>
    <property type="match status" value="1"/>
</dbReference>
<protein>
    <submittedName>
        <fullName evidence="3">AGE family epimerase/isomerase</fullName>
    </submittedName>
</protein>
<evidence type="ECO:0000256" key="2">
    <source>
        <dbReference type="ARBA" id="ARBA00023235"/>
    </source>
</evidence>
<dbReference type="SUPFAM" id="SSF48208">
    <property type="entry name" value="Six-hairpin glycosidases"/>
    <property type="match status" value="1"/>
</dbReference>
<dbReference type="InterPro" id="IPR012341">
    <property type="entry name" value="6hp_glycosidase-like_sf"/>
</dbReference>
<dbReference type="Gene3D" id="1.50.10.10">
    <property type="match status" value="1"/>
</dbReference>
<dbReference type="InterPro" id="IPR008928">
    <property type="entry name" value="6-hairpin_glycosidase_sf"/>
</dbReference>
<keyword evidence="2 3" id="KW-0413">Isomerase</keyword>
<dbReference type="Pfam" id="PF07221">
    <property type="entry name" value="GlcNAc_2-epim"/>
    <property type="match status" value="1"/>
</dbReference>
<dbReference type="KEGG" id="nak:EH165_03925"/>
<dbReference type="Proteomes" id="UP000268084">
    <property type="component" value="Chromosome"/>
</dbReference>
<dbReference type="OrthoDB" id="9806359at2"/>
<organism evidence="3 4">
    <name type="scientific">Nakamurella antarctica</name>
    <dbReference type="NCBI Taxonomy" id="1902245"/>
    <lineage>
        <taxon>Bacteria</taxon>
        <taxon>Bacillati</taxon>
        <taxon>Actinomycetota</taxon>
        <taxon>Actinomycetes</taxon>
        <taxon>Nakamurellales</taxon>
        <taxon>Nakamurellaceae</taxon>
        <taxon>Nakamurella</taxon>
    </lineage>
</organism>
<accession>A0A3G8ZSE2</accession>
<evidence type="ECO:0000313" key="3">
    <source>
        <dbReference type="EMBL" id="AZI57434.1"/>
    </source>
</evidence>
<keyword evidence="4" id="KW-1185">Reference proteome</keyword>
<sequence length="417" mass="46021">MTHHLQTPRSSWLTLPSHVAWLNNQVSLQFQFAANARLAEGGFGYLGADGRVDRGRKRELYITCRTTYVAALAHLRGEPGALSLVDHGISALQSHFRDAEHGGWYSAITDDGAPVPGRKSAYDHAFVLLACSSAAIAGRPGADELLREAQGVIDDHFWDEEAGLARESFAVDWSDCEDYRGANSNMHLVEAFLAAGDALGDPAITARTVRICDFLINHAARANNWLLPEHFDATWNALPDYNKDLPAHPFRPYGATPGHFLEWARLLVQVDASNPGAGEWMIPAAKALFDRAIETGWHADGRDGFVYTVGWDESVIIDSRLFWVLAEAIGAAALLLRVTGDPQYSDWYEKLFDHAARYFVEPTRGTWIHELDNNLVESGLVWPGRPDCYHVTNALLLPQLPLTPATALALAQIANQY</sequence>
<gene>
    <name evidence="3" type="ORF">EH165_03925</name>
</gene>
<name>A0A3G8ZSE2_9ACTN</name>
<reference evidence="3 4" key="1">
    <citation type="submission" date="2018-11" db="EMBL/GenBank/DDBJ databases">
        <authorList>
            <person name="Da X."/>
        </authorList>
    </citation>
    <scope>NUCLEOTIDE SEQUENCE [LARGE SCALE GENOMIC DNA]</scope>
    <source>
        <strain evidence="3 4">S14-144</strain>
    </source>
</reference>
<proteinExistence type="inferred from homology"/>
<dbReference type="RefSeq" id="WP_124798119.1">
    <property type="nucleotide sequence ID" value="NZ_CP034170.1"/>
</dbReference>
<dbReference type="GO" id="GO:0005975">
    <property type="term" value="P:carbohydrate metabolic process"/>
    <property type="evidence" value="ECO:0007669"/>
    <property type="project" value="InterPro"/>
</dbReference>
<comment type="similarity">
    <text evidence="1">Belongs to the N-acylglucosamine 2-epimerase family.</text>
</comment>
<dbReference type="GO" id="GO:0016853">
    <property type="term" value="F:isomerase activity"/>
    <property type="evidence" value="ECO:0007669"/>
    <property type="project" value="UniProtKB-KW"/>
</dbReference>
<dbReference type="EMBL" id="CP034170">
    <property type="protein sequence ID" value="AZI57434.1"/>
    <property type="molecule type" value="Genomic_DNA"/>
</dbReference>
<evidence type="ECO:0000313" key="4">
    <source>
        <dbReference type="Proteomes" id="UP000268084"/>
    </source>
</evidence>
<reference evidence="3 4" key="2">
    <citation type="submission" date="2018-12" db="EMBL/GenBank/DDBJ databases">
        <title>Nakamurella antarcticus sp. nov., isolated from Antarctica South Shetland Islands soil.</title>
        <authorList>
            <person name="Peng F."/>
        </authorList>
    </citation>
    <scope>NUCLEOTIDE SEQUENCE [LARGE SCALE GENOMIC DNA]</scope>
    <source>
        <strain evidence="3 4">S14-144</strain>
    </source>
</reference>
<dbReference type="AlphaFoldDB" id="A0A3G8ZSE2"/>